<dbReference type="EMBL" id="WTVS01000110">
    <property type="protein sequence ID" value="NMG00907.1"/>
    <property type="molecule type" value="Genomic_DNA"/>
</dbReference>
<reference evidence="2 3" key="1">
    <citation type="submission" date="2019-12" db="EMBL/GenBank/DDBJ databases">
        <title>Comparative genomics gives insights into the taxonomy of the Azoarcus-Aromatoleum group and reveals separate origins of nif in the plant-associated Azoarcus and non-plant-associated Aromatoleum sub-groups.</title>
        <authorList>
            <person name="Lafos M."/>
            <person name="Maluk M."/>
            <person name="Batista M."/>
            <person name="Junghare M."/>
            <person name="Carmona M."/>
            <person name="Faoro H."/>
            <person name="Cruz L.M."/>
            <person name="Battistoni F."/>
            <person name="De Souza E."/>
            <person name="Pedrosa F."/>
            <person name="Chen W.-M."/>
            <person name="Poole P.S."/>
            <person name="Dixon R.A."/>
            <person name="James E.K."/>
        </authorList>
    </citation>
    <scope>NUCLEOTIDE SEQUENCE [LARGE SCALE GENOMIC DNA]</scope>
    <source>
        <strain evidence="2 3">T</strain>
    </source>
</reference>
<evidence type="ECO:0008006" key="4">
    <source>
        <dbReference type="Google" id="ProtNLM"/>
    </source>
</evidence>
<comment type="caution">
    <text evidence="2">The sequence shown here is derived from an EMBL/GenBank/DDBJ whole genome shotgun (WGS) entry which is preliminary data.</text>
</comment>
<feature type="region of interest" description="Disordered" evidence="1">
    <location>
        <begin position="124"/>
        <end position="176"/>
    </location>
</feature>
<protein>
    <recommendedName>
        <fullName evidence="4">Chitinase</fullName>
    </recommendedName>
</protein>
<dbReference type="SUPFAM" id="SSF53955">
    <property type="entry name" value="Lysozyme-like"/>
    <property type="match status" value="1"/>
</dbReference>
<proteinExistence type="predicted"/>
<dbReference type="RefSeq" id="WP_169143413.1">
    <property type="nucleotide sequence ID" value="NZ_WTVS01000110.1"/>
</dbReference>
<keyword evidence="3" id="KW-1185">Reference proteome</keyword>
<gene>
    <name evidence="2" type="ORF">GPA27_26370</name>
</gene>
<dbReference type="InterPro" id="IPR023346">
    <property type="entry name" value="Lysozyme-like_dom_sf"/>
</dbReference>
<sequence>MSAWEDFLERMAKEVQSFLDDSAILAASSETPSAVQPGKIMVCFVNRYMKALDGVKYKIRFDGLELAGTTSEENYCIELQPRTLGPVRVSVWSRQRKDYKELDPVTPLAAKPVLARKCLNTVKVLGRTDTPERPQTPPPRPQTPRPAPPSGPSPETNQGIHPVPSEHDERGNPLFPAERAVPDQITVAQLRTIFPKNKGGAPTDAHLQAVADELNADLVKYKLDTAIRRAHFFGQIKREAGPTLSGAAESLDYSPEGLKNTFGYYTRHPKEAEADGRGVMKLPNGTTQKKAAAQETIANNVYGAQGVGPTLGNTAPTDGWSFRGRGMKQLTGRDNYAKFTSRHKAIWEGNLDFCEEPDLVAQMPYAVRSAVSFWLDKKCWKAADDGITDAAIDAVTQLVNAGEIAKHKKGGYKTDAGNPVLLRRSYVSLAYSAFT</sequence>
<evidence type="ECO:0000256" key="1">
    <source>
        <dbReference type="SAM" id="MobiDB-lite"/>
    </source>
</evidence>
<dbReference type="Gene3D" id="1.10.530.10">
    <property type="match status" value="1"/>
</dbReference>
<organism evidence="2 3">
    <name type="scientific">Aromatoleum toluolicum</name>
    <dbReference type="NCBI Taxonomy" id="90060"/>
    <lineage>
        <taxon>Bacteria</taxon>
        <taxon>Pseudomonadati</taxon>
        <taxon>Pseudomonadota</taxon>
        <taxon>Betaproteobacteria</taxon>
        <taxon>Rhodocyclales</taxon>
        <taxon>Rhodocyclaceae</taxon>
        <taxon>Aromatoleum</taxon>
    </lineage>
</organism>
<name>A0ABX1NNG1_9RHOO</name>
<evidence type="ECO:0000313" key="2">
    <source>
        <dbReference type="EMBL" id="NMG00907.1"/>
    </source>
</evidence>
<dbReference type="Proteomes" id="UP000634522">
    <property type="component" value="Unassembled WGS sequence"/>
</dbReference>
<evidence type="ECO:0000313" key="3">
    <source>
        <dbReference type="Proteomes" id="UP000634522"/>
    </source>
</evidence>
<accession>A0ABX1NNG1</accession>
<feature type="compositionally biased region" description="Pro residues" evidence="1">
    <location>
        <begin position="134"/>
        <end position="152"/>
    </location>
</feature>